<reference evidence="1" key="1">
    <citation type="submission" date="2018-05" db="EMBL/GenBank/DDBJ databases">
        <title>Draft genome of Mucuna pruriens seed.</title>
        <authorList>
            <person name="Nnadi N.E."/>
            <person name="Vos R."/>
            <person name="Hasami M.H."/>
            <person name="Devisetty U.K."/>
            <person name="Aguiy J.C."/>
        </authorList>
    </citation>
    <scope>NUCLEOTIDE SEQUENCE [LARGE SCALE GENOMIC DNA]</scope>
    <source>
        <strain evidence="1">JCA_2017</strain>
    </source>
</reference>
<feature type="non-terminal residue" evidence="1">
    <location>
        <position position="1"/>
    </location>
</feature>
<sequence length="242" mass="27938">MDSSPPTDLVPTPHNIFTLIYTQTKHWKKKKVIQTFKPLFQKEANPSKGGDGVKKKLWITRFLGWSRAGLGVGIITSNFDSKGKPEFGRRGFPCQNQDEFGQGYKEHMMYLSNLQKLGFISDIPYFRQNFKWPEAIKCPYFNNLSTTTIIASYPFDFGNRYKLDLQYVLLLEKNEIRPGIWQSTHLLGTPIKIWKFNPLECLVELIFPRFVVTLSTMCLYSTEPVLPMLKNKIDLEPMSLAA</sequence>
<evidence type="ECO:0000313" key="1">
    <source>
        <dbReference type="EMBL" id="RDX78634.1"/>
    </source>
</evidence>
<protein>
    <submittedName>
        <fullName evidence="1">Uncharacterized protein</fullName>
    </submittedName>
</protein>
<accession>A0A371FK14</accession>
<gene>
    <name evidence="1" type="ORF">CR513_41063</name>
</gene>
<comment type="caution">
    <text evidence="1">The sequence shown here is derived from an EMBL/GenBank/DDBJ whole genome shotgun (WGS) entry which is preliminary data.</text>
</comment>
<dbReference type="AlphaFoldDB" id="A0A371FK14"/>
<dbReference type="EMBL" id="QJKJ01008804">
    <property type="protein sequence ID" value="RDX78634.1"/>
    <property type="molecule type" value="Genomic_DNA"/>
</dbReference>
<dbReference type="Proteomes" id="UP000257109">
    <property type="component" value="Unassembled WGS sequence"/>
</dbReference>
<organism evidence="1 2">
    <name type="scientific">Mucuna pruriens</name>
    <name type="common">Velvet bean</name>
    <name type="synonym">Dolichos pruriens</name>
    <dbReference type="NCBI Taxonomy" id="157652"/>
    <lineage>
        <taxon>Eukaryota</taxon>
        <taxon>Viridiplantae</taxon>
        <taxon>Streptophyta</taxon>
        <taxon>Embryophyta</taxon>
        <taxon>Tracheophyta</taxon>
        <taxon>Spermatophyta</taxon>
        <taxon>Magnoliopsida</taxon>
        <taxon>eudicotyledons</taxon>
        <taxon>Gunneridae</taxon>
        <taxon>Pentapetalae</taxon>
        <taxon>rosids</taxon>
        <taxon>fabids</taxon>
        <taxon>Fabales</taxon>
        <taxon>Fabaceae</taxon>
        <taxon>Papilionoideae</taxon>
        <taxon>50 kb inversion clade</taxon>
        <taxon>NPAAA clade</taxon>
        <taxon>indigoferoid/millettioid clade</taxon>
        <taxon>Phaseoleae</taxon>
        <taxon>Mucuna</taxon>
    </lineage>
</organism>
<evidence type="ECO:0000313" key="2">
    <source>
        <dbReference type="Proteomes" id="UP000257109"/>
    </source>
</evidence>
<keyword evidence="2" id="KW-1185">Reference proteome</keyword>
<name>A0A371FK14_MUCPR</name>
<proteinExistence type="predicted"/>